<reference evidence="4" key="2">
    <citation type="journal article" date="2023" name="Microbiol Resour">
        <title>Decontamination and Annotation of the Draft Genome Sequence of the Oomycete Lagenidium giganteum ARSEF 373.</title>
        <authorList>
            <person name="Morgan W.R."/>
            <person name="Tartar A."/>
        </authorList>
    </citation>
    <scope>NUCLEOTIDE SEQUENCE</scope>
    <source>
        <strain evidence="4">ARSEF 373</strain>
    </source>
</reference>
<evidence type="ECO:0000313" key="4">
    <source>
        <dbReference type="EMBL" id="DAZ96308.1"/>
    </source>
</evidence>
<feature type="region of interest" description="Disordered" evidence="2">
    <location>
        <begin position="220"/>
        <end position="267"/>
    </location>
</feature>
<feature type="compositionally biased region" description="Polar residues" evidence="2">
    <location>
        <begin position="234"/>
        <end position="247"/>
    </location>
</feature>
<dbReference type="EMBL" id="DAKRPA010000171">
    <property type="protein sequence ID" value="DAZ96308.1"/>
    <property type="molecule type" value="Genomic_DNA"/>
</dbReference>
<dbReference type="CDD" id="cd16448">
    <property type="entry name" value="RING-H2"/>
    <property type="match status" value="1"/>
</dbReference>
<reference evidence="4" key="1">
    <citation type="submission" date="2022-11" db="EMBL/GenBank/DDBJ databases">
        <authorList>
            <person name="Morgan W.R."/>
            <person name="Tartar A."/>
        </authorList>
    </citation>
    <scope>NUCLEOTIDE SEQUENCE</scope>
    <source>
        <strain evidence="4">ARSEF 373</strain>
    </source>
</reference>
<dbReference type="Proteomes" id="UP001146120">
    <property type="component" value="Unassembled WGS sequence"/>
</dbReference>
<protein>
    <recommendedName>
        <fullName evidence="3">RING-type domain-containing protein</fullName>
    </recommendedName>
</protein>
<evidence type="ECO:0000256" key="2">
    <source>
        <dbReference type="SAM" id="MobiDB-lite"/>
    </source>
</evidence>
<dbReference type="PROSITE" id="PS50089">
    <property type="entry name" value="ZF_RING_2"/>
    <property type="match status" value="1"/>
</dbReference>
<keyword evidence="1" id="KW-0863">Zinc-finger</keyword>
<evidence type="ECO:0000259" key="3">
    <source>
        <dbReference type="PROSITE" id="PS50089"/>
    </source>
</evidence>
<keyword evidence="5" id="KW-1185">Reference proteome</keyword>
<feature type="domain" description="RING-type" evidence="3">
    <location>
        <begin position="75"/>
        <end position="120"/>
    </location>
</feature>
<comment type="caution">
    <text evidence="4">The sequence shown here is derived from an EMBL/GenBank/DDBJ whole genome shotgun (WGS) entry which is preliminary data.</text>
</comment>
<dbReference type="AlphaFoldDB" id="A0AAV2YSP6"/>
<accession>A0AAV2YSP6</accession>
<keyword evidence="1" id="KW-0862">Zinc</keyword>
<feature type="compositionally biased region" description="Low complexity" evidence="2">
    <location>
        <begin position="250"/>
        <end position="266"/>
    </location>
</feature>
<dbReference type="SMART" id="SM00184">
    <property type="entry name" value="RING"/>
    <property type="match status" value="1"/>
</dbReference>
<organism evidence="4 5">
    <name type="scientific">Lagenidium giganteum</name>
    <dbReference type="NCBI Taxonomy" id="4803"/>
    <lineage>
        <taxon>Eukaryota</taxon>
        <taxon>Sar</taxon>
        <taxon>Stramenopiles</taxon>
        <taxon>Oomycota</taxon>
        <taxon>Peronosporomycetes</taxon>
        <taxon>Pythiales</taxon>
        <taxon>Pythiaceae</taxon>
    </lineage>
</organism>
<dbReference type="InterPro" id="IPR013083">
    <property type="entry name" value="Znf_RING/FYVE/PHD"/>
</dbReference>
<name>A0AAV2YSP6_9STRA</name>
<keyword evidence="1" id="KW-0479">Metal-binding</keyword>
<proteinExistence type="predicted"/>
<dbReference type="GO" id="GO:0008270">
    <property type="term" value="F:zinc ion binding"/>
    <property type="evidence" value="ECO:0007669"/>
    <property type="project" value="UniProtKB-KW"/>
</dbReference>
<gene>
    <name evidence="4" type="ORF">N0F65_008432</name>
</gene>
<dbReference type="Pfam" id="PF17123">
    <property type="entry name" value="zf-RING_11"/>
    <property type="match status" value="1"/>
</dbReference>
<feature type="region of interest" description="Disordered" evidence="2">
    <location>
        <begin position="1"/>
        <end position="26"/>
    </location>
</feature>
<sequence length="303" mass="32353">MATTRVRRWSDGEFSRRRRPAPASASCNGLIPTTQASLTPVMQAPPLSTAVGATSGSVITLSMKDLEVDDDVQECVICLDELELGKAIFRAECGHRFHFSCLLENVNHDEANADKCPICRKSQTQWPEQTEGLVKAHPYCTNCGKRGTGGQFCDGCGHSLAHTPTAQERARAAAAAAAARSNVVVECPSCRIRCLVSTSARGTLQCPNGHLFQLRLPPHMTSGGGPGPAPPINNTPAMNNSRGSFHFTTPPASSGPPASGGARAGPVMRQRPTCYTRVQMPPGSQAGQYMCPLGHTFYFTPYQ</sequence>
<dbReference type="SUPFAM" id="SSF57850">
    <property type="entry name" value="RING/U-box"/>
    <property type="match status" value="1"/>
</dbReference>
<evidence type="ECO:0000256" key="1">
    <source>
        <dbReference type="PROSITE-ProRule" id="PRU00175"/>
    </source>
</evidence>
<dbReference type="InterPro" id="IPR001841">
    <property type="entry name" value="Znf_RING"/>
</dbReference>
<evidence type="ECO:0000313" key="5">
    <source>
        <dbReference type="Proteomes" id="UP001146120"/>
    </source>
</evidence>
<dbReference type="Gene3D" id="3.30.40.10">
    <property type="entry name" value="Zinc/RING finger domain, C3HC4 (zinc finger)"/>
    <property type="match status" value="1"/>
</dbReference>